<evidence type="ECO:0000256" key="6">
    <source>
        <dbReference type="ARBA" id="ARBA00023136"/>
    </source>
</evidence>
<feature type="transmembrane region" description="Helical" evidence="7">
    <location>
        <begin position="123"/>
        <end position="141"/>
    </location>
</feature>
<dbReference type="InterPro" id="IPR010656">
    <property type="entry name" value="DctM"/>
</dbReference>
<keyword evidence="7" id="KW-0813">Transport</keyword>
<comment type="subcellular location">
    <subcellularLocation>
        <location evidence="1 7">Cell inner membrane</location>
        <topology evidence="1 7">Multi-pass membrane protein</topology>
    </subcellularLocation>
</comment>
<feature type="transmembrane region" description="Helical" evidence="7">
    <location>
        <begin position="313"/>
        <end position="335"/>
    </location>
</feature>
<dbReference type="GO" id="GO:0022857">
    <property type="term" value="F:transmembrane transporter activity"/>
    <property type="evidence" value="ECO:0007669"/>
    <property type="project" value="UniProtKB-UniRule"/>
</dbReference>
<dbReference type="Pfam" id="PF06808">
    <property type="entry name" value="DctM"/>
    <property type="match status" value="1"/>
</dbReference>
<evidence type="ECO:0000256" key="1">
    <source>
        <dbReference type="ARBA" id="ARBA00004429"/>
    </source>
</evidence>
<dbReference type="PANTHER" id="PTHR33362">
    <property type="entry name" value="SIALIC ACID TRAP TRANSPORTER PERMEASE PROTEIN SIAT-RELATED"/>
    <property type="match status" value="1"/>
</dbReference>
<dbReference type="PANTHER" id="PTHR33362:SF7">
    <property type="entry name" value="SLL1103 PROTEIN"/>
    <property type="match status" value="1"/>
</dbReference>
<feature type="transmembrane region" description="Helical" evidence="7">
    <location>
        <begin position="161"/>
        <end position="190"/>
    </location>
</feature>
<evidence type="ECO:0000256" key="3">
    <source>
        <dbReference type="ARBA" id="ARBA00022519"/>
    </source>
</evidence>
<evidence type="ECO:0000259" key="8">
    <source>
        <dbReference type="Pfam" id="PF06808"/>
    </source>
</evidence>
<dbReference type="GO" id="GO:0005886">
    <property type="term" value="C:plasma membrane"/>
    <property type="evidence" value="ECO:0007669"/>
    <property type="project" value="UniProtKB-SubCell"/>
</dbReference>
<evidence type="ECO:0000256" key="2">
    <source>
        <dbReference type="ARBA" id="ARBA00022475"/>
    </source>
</evidence>
<evidence type="ECO:0000256" key="7">
    <source>
        <dbReference type="RuleBase" id="RU369079"/>
    </source>
</evidence>
<feature type="transmembrane region" description="Helical" evidence="7">
    <location>
        <begin position="438"/>
        <end position="463"/>
    </location>
</feature>
<keyword evidence="6 7" id="KW-0472">Membrane</keyword>
<evidence type="ECO:0000256" key="4">
    <source>
        <dbReference type="ARBA" id="ARBA00022692"/>
    </source>
</evidence>
<feature type="transmembrane region" description="Helical" evidence="7">
    <location>
        <begin position="400"/>
        <end position="418"/>
    </location>
</feature>
<feature type="transmembrane region" description="Helical" evidence="7">
    <location>
        <begin position="202"/>
        <end position="226"/>
    </location>
</feature>
<sequence length="512" mass="54347">MSTGTVSTKPSGSLSGKLGTWLMIIATVALAFITLVEVINILFYDPFSDDKFLFKLAGSLADVKIGPLTYLMFGSLLVALMMGLPLAFVTGGLGVAFIYLVGDSLMLNIVPSRIFPMMTNSDLAAIPLFIFMASMLERAGLIEEMFNVVYKWMGGIGGGLAIATIVASTILAAMVGVIGAAVVTMGIIALPAMLKRGYDHKIALGSIMAGGTLGILIPPSILAILYAVVAQQSVGELYLGSVIPGLMLSGLYVAYVFIRAKLNPKLGPPIPEEERIGLKDKLLLLKDLIAPLILVFLVLGLLFGGVATPVEAAGIGSFGAILVAWKHGAFSIATLREASVTTAKASAMVLWIMFGASVFVGFYILQGGQEFITNSILGTGMSAYGILFLLMVLLVVLGMFLDWVGILLLAVPIFIPIVKALEFPGLFGFPPVAGDDVVLWFGVLYLVNMQMSFLSPPFGYALFYIRGVCPPEISMGTIFRSSLIFLAIQALGLFICILIPGVVTWLPNLVYG</sequence>
<comment type="similarity">
    <text evidence="7">Belongs to the TRAP transporter large permease family.</text>
</comment>
<feature type="transmembrane region" description="Helical" evidence="7">
    <location>
        <begin position="371"/>
        <end position="393"/>
    </location>
</feature>
<dbReference type="Proteomes" id="UP000231409">
    <property type="component" value="Unassembled WGS sequence"/>
</dbReference>
<dbReference type="RefSeq" id="WP_099613805.1">
    <property type="nucleotide sequence ID" value="NZ_KZ319369.1"/>
</dbReference>
<keyword evidence="4 7" id="KW-0812">Transmembrane</keyword>
<name>A0A2G1UMR5_9GAMM</name>
<feature type="transmembrane region" description="Helical" evidence="7">
    <location>
        <begin position="347"/>
        <end position="365"/>
    </location>
</feature>
<evidence type="ECO:0000313" key="10">
    <source>
        <dbReference type="Proteomes" id="UP000231409"/>
    </source>
</evidence>
<feature type="transmembrane region" description="Helical" evidence="7">
    <location>
        <begin position="238"/>
        <end position="258"/>
    </location>
</feature>
<evidence type="ECO:0000313" key="9">
    <source>
        <dbReference type="EMBL" id="PHQ15700.1"/>
    </source>
</evidence>
<feature type="transmembrane region" description="Helical" evidence="7">
    <location>
        <begin position="483"/>
        <end position="506"/>
    </location>
</feature>
<keyword evidence="10" id="KW-1185">Reference proteome</keyword>
<keyword evidence="3 7" id="KW-0997">Cell inner membrane</keyword>
<protein>
    <recommendedName>
        <fullName evidence="7">TRAP transporter large permease protein</fullName>
    </recommendedName>
</protein>
<feature type="transmembrane region" description="Helical" evidence="7">
    <location>
        <begin position="76"/>
        <end position="102"/>
    </location>
</feature>
<dbReference type="InterPro" id="IPR004681">
    <property type="entry name" value="TRAP_DctM"/>
</dbReference>
<dbReference type="EMBL" id="NTFH01000005">
    <property type="protein sequence ID" value="PHQ15700.1"/>
    <property type="molecule type" value="Genomic_DNA"/>
</dbReference>
<comment type="caution">
    <text evidence="9">The sequence shown here is derived from an EMBL/GenBank/DDBJ whole genome shotgun (WGS) entry which is preliminary data.</text>
</comment>
<dbReference type="AlphaFoldDB" id="A0A2G1UMR5"/>
<evidence type="ECO:0000256" key="5">
    <source>
        <dbReference type="ARBA" id="ARBA00022989"/>
    </source>
</evidence>
<dbReference type="NCBIfam" id="TIGR00786">
    <property type="entry name" value="dctM"/>
    <property type="match status" value="1"/>
</dbReference>
<feature type="domain" description="TRAP C4-dicarboxylate transport system permease DctM subunit" evidence="8">
    <location>
        <begin position="73"/>
        <end position="501"/>
    </location>
</feature>
<accession>A0A2G1UMR5</accession>
<organism evidence="9 10">
    <name type="scientific">Marinobacter profundi</name>
    <dbReference type="NCBI Taxonomy" id="2666256"/>
    <lineage>
        <taxon>Bacteria</taxon>
        <taxon>Pseudomonadati</taxon>
        <taxon>Pseudomonadota</taxon>
        <taxon>Gammaproteobacteria</taxon>
        <taxon>Pseudomonadales</taxon>
        <taxon>Marinobacteraceae</taxon>
        <taxon>Marinobacter</taxon>
    </lineage>
</organism>
<feature type="transmembrane region" description="Helical" evidence="7">
    <location>
        <begin position="288"/>
        <end position="307"/>
    </location>
</feature>
<comment type="subunit">
    <text evidence="7">The complex comprises the extracytoplasmic solute receptor protein and the two transmembrane proteins.</text>
</comment>
<reference evidence="9 10" key="1">
    <citation type="submission" date="2017-09" db="EMBL/GenBank/DDBJ databases">
        <title>The draft genome sequences of Marinobacter sp. PWS21.</title>
        <authorList>
            <person name="Cao J."/>
        </authorList>
    </citation>
    <scope>NUCLEOTIDE SEQUENCE [LARGE SCALE GENOMIC DNA]</scope>
    <source>
        <strain evidence="9 10">PWS21</strain>
    </source>
</reference>
<keyword evidence="5 7" id="KW-1133">Transmembrane helix</keyword>
<keyword evidence="2" id="KW-1003">Cell membrane</keyword>
<comment type="function">
    <text evidence="7">Part of the tripartite ATP-independent periplasmic (TRAP) transport system.</text>
</comment>
<proteinExistence type="inferred from homology"/>
<gene>
    <name evidence="9" type="ORF">CLH61_05985</name>
</gene>
<feature type="transmembrane region" description="Helical" evidence="7">
    <location>
        <begin position="21"/>
        <end position="44"/>
    </location>
</feature>